<keyword evidence="1" id="KW-1133">Transmembrane helix</keyword>
<evidence type="ECO:0000313" key="3">
    <source>
        <dbReference type="Proteomes" id="UP000240572"/>
    </source>
</evidence>
<reference evidence="2 3" key="1">
    <citation type="submission" date="2018-03" db="EMBL/GenBank/DDBJ databases">
        <title>Genomic Encyclopedia of Type Strains, Phase III (KMG-III): the genomes of soil and plant-associated and newly described type strains.</title>
        <authorList>
            <person name="Whitman W."/>
        </authorList>
    </citation>
    <scope>NUCLEOTIDE SEQUENCE [LARGE SCALE GENOMIC DNA]</scope>
    <source>
        <strain evidence="2 3">CGMCC 1.12700</strain>
    </source>
</reference>
<evidence type="ECO:0000256" key="1">
    <source>
        <dbReference type="SAM" id="Phobius"/>
    </source>
</evidence>
<protein>
    <submittedName>
        <fullName evidence="2">Uncharacterized protein</fullName>
    </submittedName>
</protein>
<dbReference type="AlphaFoldDB" id="A0A2P8D4W6"/>
<sequence length="69" mass="7995">MEKIILMCGLLVNTYCTDLTFNTLLLFPLSALFAGCNYIFMDVMIYAQHRIDSFQPAMSFLQLFEPLYV</sequence>
<evidence type="ECO:0000313" key="2">
    <source>
        <dbReference type="EMBL" id="PSK92219.1"/>
    </source>
</evidence>
<proteinExistence type="predicted"/>
<gene>
    <name evidence="2" type="ORF">B0I18_104318</name>
</gene>
<feature type="transmembrane region" description="Helical" evidence="1">
    <location>
        <begin position="26"/>
        <end position="47"/>
    </location>
</feature>
<organism evidence="2 3">
    <name type="scientific">Taibaiella chishuiensis</name>
    <dbReference type="NCBI Taxonomy" id="1434707"/>
    <lineage>
        <taxon>Bacteria</taxon>
        <taxon>Pseudomonadati</taxon>
        <taxon>Bacteroidota</taxon>
        <taxon>Chitinophagia</taxon>
        <taxon>Chitinophagales</taxon>
        <taxon>Chitinophagaceae</taxon>
        <taxon>Taibaiella</taxon>
    </lineage>
</organism>
<dbReference type="Proteomes" id="UP000240572">
    <property type="component" value="Unassembled WGS sequence"/>
</dbReference>
<keyword evidence="1" id="KW-0812">Transmembrane</keyword>
<accession>A0A2P8D4W6</accession>
<keyword evidence="1" id="KW-0472">Membrane</keyword>
<dbReference type="EMBL" id="PYGD01000004">
    <property type="protein sequence ID" value="PSK92219.1"/>
    <property type="molecule type" value="Genomic_DNA"/>
</dbReference>
<comment type="caution">
    <text evidence="2">The sequence shown here is derived from an EMBL/GenBank/DDBJ whole genome shotgun (WGS) entry which is preliminary data.</text>
</comment>
<name>A0A2P8D4W6_9BACT</name>
<keyword evidence="3" id="KW-1185">Reference proteome</keyword>